<dbReference type="FunFam" id="3.20.20.300:FF:000005">
    <property type="entry name" value="Periplasmic beta-glucosidase"/>
    <property type="match status" value="1"/>
</dbReference>
<feature type="signal peptide" evidence="11">
    <location>
        <begin position="1"/>
        <end position="25"/>
    </location>
</feature>
<feature type="chain" id="PRO_5040868204" description="Periplasmic beta-glucosidase" evidence="11">
    <location>
        <begin position="26"/>
        <end position="783"/>
    </location>
</feature>
<evidence type="ECO:0000313" key="13">
    <source>
        <dbReference type="EMBL" id="GLB52822.1"/>
    </source>
</evidence>
<dbReference type="InterPro" id="IPR002772">
    <property type="entry name" value="Glyco_hydro_3_C"/>
</dbReference>
<dbReference type="SUPFAM" id="SSF51445">
    <property type="entry name" value="(Trans)glycosidases"/>
    <property type="match status" value="1"/>
</dbReference>
<protein>
    <recommendedName>
        <fullName evidence="9">Periplasmic beta-glucosidase</fullName>
        <ecNumber evidence="4">3.2.1.21</ecNumber>
    </recommendedName>
</protein>
<keyword evidence="6" id="KW-0574">Periplasm</keyword>
<comment type="subcellular location">
    <subcellularLocation>
        <location evidence="2">Periplasm</location>
    </subcellularLocation>
</comment>
<dbReference type="PANTHER" id="PTHR30620:SF16">
    <property type="entry name" value="LYSOSOMAL BETA GLUCOSIDASE"/>
    <property type="match status" value="1"/>
</dbReference>
<evidence type="ECO:0000259" key="12">
    <source>
        <dbReference type="SMART" id="SM01217"/>
    </source>
</evidence>
<evidence type="ECO:0000256" key="11">
    <source>
        <dbReference type="SAM" id="SignalP"/>
    </source>
</evidence>
<reference evidence="13" key="1">
    <citation type="submission" date="2022-07" db="EMBL/GenBank/DDBJ databases">
        <title>Taxonomy of Novel Oxalotrophic and Methylotrophic Bacteria.</title>
        <authorList>
            <person name="Sahin N."/>
            <person name="Tani A."/>
        </authorList>
    </citation>
    <scope>NUCLEOTIDE SEQUENCE</scope>
    <source>
        <strain evidence="13">AM327</strain>
    </source>
</reference>
<dbReference type="GO" id="GO:0009251">
    <property type="term" value="P:glucan catabolic process"/>
    <property type="evidence" value="ECO:0007669"/>
    <property type="project" value="TreeGrafter"/>
</dbReference>
<proteinExistence type="inferred from homology"/>
<dbReference type="SMART" id="SM01217">
    <property type="entry name" value="Fn3_like"/>
    <property type="match status" value="1"/>
</dbReference>
<dbReference type="PANTHER" id="PTHR30620">
    <property type="entry name" value="PERIPLASMIC BETA-GLUCOSIDASE-RELATED"/>
    <property type="match status" value="1"/>
</dbReference>
<dbReference type="InterPro" id="IPR051915">
    <property type="entry name" value="Cellulose_Degrad_GH3"/>
</dbReference>
<gene>
    <name evidence="13" type="ORF">NBRC110019_18620</name>
</gene>
<evidence type="ECO:0000256" key="2">
    <source>
        <dbReference type="ARBA" id="ARBA00004418"/>
    </source>
</evidence>
<dbReference type="InterPro" id="IPR036962">
    <property type="entry name" value="Glyco_hydro_3_N_sf"/>
</dbReference>
<keyword evidence="5 11" id="KW-0732">Signal</keyword>
<dbReference type="FunFam" id="2.60.40.10:FF:000495">
    <property type="entry name" value="Periplasmic beta-glucosidase"/>
    <property type="match status" value="1"/>
</dbReference>
<comment type="catalytic activity">
    <reaction evidence="1">
        <text>Hydrolysis of terminal, non-reducing beta-D-glucosyl residues with release of beta-D-glucose.</text>
        <dbReference type="EC" id="3.2.1.21"/>
    </reaction>
</comment>
<dbReference type="InterPro" id="IPR001764">
    <property type="entry name" value="Glyco_hydro_3_N"/>
</dbReference>
<dbReference type="InterPro" id="IPR026891">
    <property type="entry name" value="Fn3-like"/>
</dbReference>
<dbReference type="RefSeq" id="WP_281754349.1">
    <property type="nucleotide sequence ID" value="NZ_BRVP01000011.1"/>
</dbReference>
<feature type="domain" description="Fibronectin type III-like" evidence="12">
    <location>
        <begin position="702"/>
        <end position="771"/>
    </location>
</feature>
<dbReference type="Pfam" id="PF14310">
    <property type="entry name" value="Fn3-like"/>
    <property type="match status" value="1"/>
</dbReference>
<sequence>MKFPKVIISVTTAAILMACSNNNSAFSSQAEEVSAANRAADALLFKSTYEKEIDSILNLMTLEEKLGQLNLPSSGDITTGQAKSSNIAKLIEEGKVGGLFNIKSAEKIVEVQKIAVDKSRLHIPLLFGMDVIHGYQTTFPIPLGLSSSWDMEMIEQTARVAAQEASADGINWTFSPMVDISRDPRWGRVSEGNGEDVYLGGEIAKAMVRGYQGDDLTKENTILSCVKHFALYGAVEAGRDYNTVDMSKIRMYNEYLPPYKAAIDAGAASVMASFNEIDGIPATGNHWLLTDLLRNDWGFDGFVVTDYTGIPEMIAHGMGDLQTVSALALRAGVDMDMVGEGFLTTIKKSLDEGKVTMKEIDLAVKRILDAKYKLGLFDDPYKYCDVNRAKSEVFTKENRDFARKVGAASTVLLKNDEQVLPLKKSGTIALVGPLANNAVNMAGTWSVATVQENSVTLFDGLKEVAGDNVKVLYAKGSNLSYNKEFETNATMFGKAIPRDGRTDKQLLDEALAIAKNSDVIVAALGESAEMSGESSSRTNPEIPKVQKDLLQALLKTGKPVVLVLFTGRPLIMQEEDKTVPTILNVWFPGSEAGLSIADVLFGDVNPSGKLTATFPRNVGQIPLFYNHKNTGRPLLNTEGKFEKFRSNYLDVRNEALYPFGYGLSYTTFSYKNMTISSDEMTMDGTLEVSVDITNTGKYDGKEVVQLYTRDLVGSVTRPVKELKGFQKVFIKKGETKKVTFTLSAEDLKFYNYNLDYVAEPGAFKVFVGTNSNTQMSKSFELLK</sequence>
<dbReference type="Gene3D" id="3.40.50.1700">
    <property type="entry name" value="Glycoside hydrolase family 3 C-terminal domain"/>
    <property type="match status" value="1"/>
</dbReference>
<evidence type="ECO:0000313" key="14">
    <source>
        <dbReference type="Proteomes" id="UP001143545"/>
    </source>
</evidence>
<keyword evidence="7 10" id="KW-0378">Hydrolase</keyword>
<organism evidence="13 14">
    <name type="scientific">Neptunitalea chrysea</name>
    <dbReference type="NCBI Taxonomy" id="1647581"/>
    <lineage>
        <taxon>Bacteria</taxon>
        <taxon>Pseudomonadati</taxon>
        <taxon>Bacteroidota</taxon>
        <taxon>Flavobacteriia</taxon>
        <taxon>Flavobacteriales</taxon>
        <taxon>Flavobacteriaceae</taxon>
        <taxon>Neptunitalea</taxon>
    </lineage>
</organism>
<dbReference type="InterPro" id="IPR017853">
    <property type="entry name" value="GH"/>
</dbReference>
<dbReference type="Pfam" id="PF00933">
    <property type="entry name" value="Glyco_hydro_3"/>
    <property type="match status" value="1"/>
</dbReference>
<dbReference type="SUPFAM" id="SSF52279">
    <property type="entry name" value="Beta-D-glucan exohydrolase, C-terminal domain"/>
    <property type="match status" value="1"/>
</dbReference>
<evidence type="ECO:0000256" key="9">
    <source>
        <dbReference type="ARBA" id="ARBA00067498"/>
    </source>
</evidence>
<dbReference type="InterPro" id="IPR019800">
    <property type="entry name" value="Glyco_hydro_3_AS"/>
</dbReference>
<dbReference type="GO" id="GO:0042597">
    <property type="term" value="C:periplasmic space"/>
    <property type="evidence" value="ECO:0007669"/>
    <property type="project" value="UniProtKB-SubCell"/>
</dbReference>
<dbReference type="NCBIfam" id="NF011678">
    <property type="entry name" value="PRK15098.1"/>
    <property type="match status" value="1"/>
</dbReference>
<evidence type="ECO:0000256" key="6">
    <source>
        <dbReference type="ARBA" id="ARBA00022764"/>
    </source>
</evidence>
<dbReference type="EC" id="3.2.1.21" evidence="4"/>
<dbReference type="PROSITE" id="PS00775">
    <property type="entry name" value="GLYCOSYL_HYDROL_F3"/>
    <property type="match status" value="1"/>
</dbReference>
<evidence type="ECO:0000256" key="1">
    <source>
        <dbReference type="ARBA" id="ARBA00000448"/>
    </source>
</evidence>
<dbReference type="FunFam" id="3.40.50.1700:FF:000004">
    <property type="entry name" value="Periplasmic beta-glucosidase"/>
    <property type="match status" value="1"/>
</dbReference>
<dbReference type="Gene3D" id="3.20.20.300">
    <property type="entry name" value="Glycoside hydrolase, family 3, N-terminal domain"/>
    <property type="match status" value="1"/>
</dbReference>
<evidence type="ECO:0000256" key="7">
    <source>
        <dbReference type="ARBA" id="ARBA00022801"/>
    </source>
</evidence>
<dbReference type="GO" id="GO:0008422">
    <property type="term" value="F:beta-glucosidase activity"/>
    <property type="evidence" value="ECO:0007669"/>
    <property type="project" value="UniProtKB-EC"/>
</dbReference>
<evidence type="ECO:0000256" key="4">
    <source>
        <dbReference type="ARBA" id="ARBA00012744"/>
    </source>
</evidence>
<dbReference type="Gene3D" id="2.60.40.10">
    <property type="entry name" value="Immunoglobulins"/>
    <property type="match status" value="1"/>
</dbReference>
<comment type="similarity">
    <text evidence="3 10">Belongs to the glycosyl hydrolase 3 family.</text>
</comment>
<dbReference type="PROSITE" id="PS51257">
    <property type="entry name" value="PROKAR_LIPOPROTEIN"/>
    <property type="match status" value="1"/>
</dbReference>
<dbReference type="InterPro" id="IPR013783">
    <property type="entry name" value="Ig-like_fold"/>
</dbReference>
<dbReference type="Proteomes" id="UP001143545">
    <property type="component" value="Unassembled WGS sequence"/>
</dbReference>
<keyword evidence="8 10" id="KW-0326">Glycosidase</keyword>
<dbReference type="PRINTS" id="PR00133">
    <property type="entry name" value="GLHYDRLASE3"/>
</dbReference>
<dbReference type="InterPro" id="IPR036881">
    <property type="entry name" value="Glyco_hydro_3_C_sf"/>
</dbReference>
<evidence type="ECO:0000256" key="10">
    <source>
        <dbReference type="RuleBase" id="RU361161"/>
    </source>
</evidence>
<comment type="caution">
    <text evidence="13">The sequence shown here is derived from an EMBL/GenBank/DDBJ whole genome shotgun (WGS) entry which is preliminary data.</text>
</comment>
<dbReference type="EMBL" id="BRVP01000011">
    <property type="protein sequence ID" value="GLB52822.1"/>
    <property type="molecule type" value="Genomic_DNA"/>
</dbReference>
<evidence type="ECO:0000256" key="5">
    <source>
        <dbReference type="ARBA" id="ARBA00022729"/>
    </source>
</evidence>
<evidence type="ECO:0000256" key="3">
    <source>
        <dbReference type="ARBA" id="ARBA00005336"/>
    </source>
</evidence>
<evidence type="ECO:0000256" key="8">
    <source>
        <dbReference type="ARBA" id="ARBA00023295"/>
    </source>
</evidence>
<dbReference type="AlphaFoldDB" id="A0A9W6EVR5"/>
<keyword evidence="14" id="KW-1185">Reference proteome</keyword>
<name>A0A9W6EVR5_9FLAO</name>
<accession>A0A9W6EVR5</accession>
<dbReference type="Pfam" id="PF01915">
    <property type="entry name" value="Glyco_hydro_3_C"/>
    <property type="match status" value="1"/>
</dbReference>